<name>A0ABS6SP88_9SPHN</name>
<comment type="caution">
    <text evidence="2">The sequence shown here is derived from an EMBL/GenBank/DDBJ whole genome shotgun (WGS) entry which is preliminary data.</text>
</comment>
<protein>
    <submittedName>
        <fullName evidence="2">YbjN domain-containing protein</fullName>
    </submittedName>
</protein>
<dbReference type="Pfam" id="PF10722">
    <property type="entry name" value="YbjN"/>
    <property type="match status" value="1"/>
</dbReference>
<dbReference type="Proteomes" id="UP000699975">
    <property type="component" value="Unassembled WGS sequence"/>
</dbReference>
<evidence type="ECO:0000256" key="1">
    <source>
        <dbReference type="SAM" id="MobiDB-lite"/>
    </source>
</evidence>
<sequence>MSALKSAGYDVKLFEREGDDDTTFIEVDTGVGVSQVRFADCAPAVPDFCETLVLSTWWDRETPMSNEAVAAANKKNQYVSVFLAADGDPVMQWAILTRREGIPATVFLNAIQRFSGIARDYRDLAFESDVPRDDPVSTTNESSESDGSDAE</sequence>
<organism evidence="2 3">
    <name type="scientific">Erythrobacter ani</name>
    <dbReference type="NCBI Taxonomy" id="2827235"/>
    <lineage>
        <taxon>Bacteria</taxon>
        <taxon>Pseudomonadati</taxon>
        <taxon>Pseudomonadota</taxon>
        <taxon>Alphaproteobacteria</taxon>
        <taxon>Sphingomonadales</taxon>
        <taxon>Erythrobacteraceae</taxon>
        <taxon>Erythrobacter/Porphyrobacter group</taxon>
        <taxon>Erythrobacter</taxon>
    </lineage>
</organism>
<gene>
    <name evidence="2" type="ORF">KCG45_11730</name>
</gene>
<evidence type="ECO:0000313" key="2">
    <source>
        <dbReference type="EMBL" id="MBV7266851.1"/>
    </source>
</evidence>
<proteinExistence type="predicted"/>
<evidence type="ECO:0000313" key="3">
    <source>
        <dbReference type="Proteomes" id="UP000699975"/>
    </source>
</evidence>
<dbReference type="RefSeq" id="WP_218317389.1">
    <property type="nucleotide sequence ID" value="NZ_JAGSPB010000002.1"/>
</dbReference>
<accession>A0ABS6SP88</accession>
<dbReference type="EMBL" id="JAGSPB010000002">
    <property type="protein sequence ID" value="MBV7266851.1"/>
    <property type="molecule type" value="Genomic_DNA"/>
</dbReference>
<keyword evidence="3" id="KW-1185">Reference proteome</keyword>
<feature type="region of interest" description="Disordered" evidence="1">
    <location>
        <begin position="128"/>
        <end position="151"/>
    </location>
</feature>
<dbReference type="InterPro" id="IPR019660">
    <property type="entry name" value="Put_sensory_transdc_reg_YbjN"/>
</dbReference>
<reference evidence="2 3" key="1">
    <citation type="submission" date="2021-04" db="EMBL/GenBank/DDBJ databases">
        <authorList>
            <person name="Pira H."/>
            <person name="Risdian C."/>
            <person name="Wink J."/>
        </authorList>
    </citation>
    <scope>NUCLEOTIDE SEQUENCE [LARGE SCALE GENOMIC DNA]</scope>
    <source>
        <strain evidence="2 3">WH131</strain>
    </source>
</reference>